<keyword evidence="5" id="KW-1185">Reference proteome</keyword>
<keyword evidence="3" id="KW-1133">Transmembrane helix</keyword>
<keyword evidence="1" id="KW-0560">Oxidoreductase</keyword>
<reference evidence="4" key="1">
    <citation type="submission" date="2022-01" db="EMBL/GenBank/DDBJ databases">
        <authorList>
            <person name="King R."/>
        </authorList>
    </citation>
    <scope>NUCLEOTIDE SEQUENCE</scope>
</reference>
<dbReference type="EMBL" id="OU900100">
    <property type="protein sequence ID" value="CAG9864139.1"/>
    <property type="molecule type" value="Genomic_DNA"/>
</dbReference>
<gene>
    <name evidence="4" type="ORF">PHYEVI_LOCUS10396</name>
</gene>
<organism evidence="4 5">
    <name type="scientific">Phyllotreta striolata</name>
    <name type="common">Striped flea beetle</name>
    <name type="synonym">Crioceris striolata</name>
    <dbReference type="NCBI Taxonomy" id="444603"/>
    <lineage>
        <taxon>Eukaryota</taxon>
        <taxon>Metazoa</taxon>
        <taxon>Ecdysozoa</taxon>
        <taxon>Arthropoda</taxon>
        <taxon>Hexapoda</taxon>
        <taxon>Insecta</taxon>
        <taxon>Pterygota</taxon>
        <taxon>Neoptera</taxon>
        <taxon>Endopterygota</taxon>
        <taxon>Coleoptera</taxon>
        <taxon>Polyphaga</taxon>
        <taxon>Cucujiformia</taxon>
        <taxon>Chrysomeloidea</taxon>
        <taxon>Chrysomelidae</taxon>
        <taxon>Galerucinae</taxon>
        <taxon>Alticini</taxon>
        <taxon>Phyllotreta</taxon>
    </lineage>
</organism>
<sequence length="332" mass="36912">MYDFFSDFESFTESWWPYLISVFITVISATRFYFGGTYCPSSARIDGKTVIITGGARGIGLATAKQLTNRGANVILAVRNVEKGLKALNEIRETNKTASVQIKLVDISDLASIRNFAEGIKNEHDKIDVLINNAGIIGSKAQDEYEPVFTTNYLGPFLLTHLMLPLLAKSDNGRVINVSALAHYNGKLDLEGNFGKSSTPQEAFAKSKLALTVFTKYIAQLHKSTNITFNSVSPGLVRNTGHWETFSSLNSSFLTKLSVWPWVWLFMKTPKQGCQSIVYLTVEPSLHKVTGCYFSDCEIKEPAEIVNDFNVARCLYEKTCKIVALDSEDIKN</sequence>
<keyword evidence="3" id="KW-0812">Transmembrane</keyword>
<dbReference type="PANTHER" id="PTHR43157">
    <property type="entry name" value="PHOSPHATIDYLINOSITOL-GLYCAN BIOSYNTHESIS CLASS F PROTEIN-RELATED"/>
    <property type="match status" value="1"/>
</dbReference>
<dbReference type="PRINTS" id="PR00080">
    <property type="entry name" value="SDRFAMILY"/>
</dbReference>
<dbReference type="InterPro" id="IPR036291">
    <property type="entry name" value="NAD(P)-bd_dom_sf"/>
</dbReference>
<accession>A0A9N9TY47</accession>
<dbReference type="Gene3D" id="3.40.50.720">
    <property type="entry name" value="NAD(P)-binding Rossmann-like Domain"/>
    <property type="match status" value="1"/>
</dbReference>
<dbReference type="AlphaFoldDB" id="A0A9N9TY47"/>
<evidence type="ECO:0000256" key="3">
    <source>
        <dbReference type="SAM" id="Phobius"/>
    </source>
</evidence>
<dbReference type="InterPro" id="IPR002347">
    <property type="entry name" value="SDR_fam"/>
</dbReference>
<comment type="similarity">
    <text evidence="2">Belongs to the short-chain dehydrogenases/reductases (SDR) family.</text>
</comment>
<proteinExistence type="inferred from homology"/>
<dbReference type="SUPFAM" id="SSF51735">
    <property type="entry name" value="NAD(P)-binding Rossmann-fold domains"/>
    <property type="match status" value="1"/>
</dbReference>
<evidence type="ECO:0000256" key="1">
    <source>
        <dbReference type="ARBA" id="ARBA00023002"/>
    </source>
</evidence>
<dbReference type="Proteomes" id="UP001153712">
    <property type="component" value="Chromosome 7"/>
</dbReference>
<name>A0A9N9TY47_PHYSR</name>
<dbReference type="Pfam" id="PF00106">
    <property type="entry name" value="adh_short"/>
    <property type="match status" value="1"/>
</dbReference>
<dbReference type="PANTHER" id="PTHR43157:SF31">
    <property type="entry name" value="PHOSPHATIDYLINOSITOL-GLYCAN BIOSYNTHESIS CLASS F PROTEIN"/>
    <property type="match status" value="1"/>
</dbReference>
<dbReference type="PRINTS" id="PR00081">
    <property type="entry name" value="GDHRDH"/>
</dbReference>
<dbReference type="OrthoDB" id="542013at2759"/>
<feature type="transmembrane region" description="Helical" evidence="3">
    <location>
        <begin position="15"/>
        <end position="34"/>
    </location>
</feature>
<evidence type="ECO:0000256" key="2">
    <source>
        <dbReference type="RuleBase" id="RU000363"/>
    </source>
</evidence>
<dbReference type="GO" id="GO:0016491">
    <property type="term" value="F:oxidoreductase activity"/>
    <property type="evidence" value="ECO:0007669"/>
    <property type="project" value="UniProtKB-KW"/>
</dbReference>
<evidence type="ECO:0000313" key="5">
    <source>
        <dbReference type="Proteomes" id="UP001153712"/>
    </source>
</evidence>
<keyword evidence="3" id="KW-0472">Membrane</keyword>
<protein>
    <submittedName>
        <fullName evidence="4">Uncharacterized protein</fullName>
    </submittedName>
</protein>
<evidence type="ECO:0000313" key="4">
    <source>
        <dbReference type="EMBL" id="CAG9864139.1"/>
    </source>
</evidence>